<dbReference type="Pfam" id="PF01359">
    <property type="entry name" value="Transposase_1"/>
    <property type="match status" value="1"/>
</dbReference>
<sequence length="97" mass="11153">MATMFWDAKGVILFHILPKGQYINSAQYCSTLDRQRDVIRRKRPGLLRGVLCLSTIMRYLIQQTLHSNGCRAMVGKFFLILPTIQTLHPLTFTCLDP</sequence>
<dbReference type="InterPro" id="IPR001888">
    <property type="entry name" value="Transposase_1"/>
</dbReference>
<name>A0AAV4IFQ3_9GAST</name>
<gene>
    <name evidence="1" type="ORF">ElyMa_004764600</name>
</gene>
<reference evidence="1 2" key="1">
    <citation type="journal article" date="2021" name="Elife">
        <title>Chloroplast acquisition without the gene transfer in kleptoplastic sea slugs, Plakobranchus ocellatus.</title>
        <authorList>
            <person name="Maeda T."/>
            <person name="Takahashi S."/>
            <person name="Yoshida T."/>
            <person name="Shimamura S."/>
            <person name="Takaki Y."/>
            <person name="Nagai Y."/>
            <person name="Toyoda A."/>
            <person name="Suzuki Y."/>
            <person name="Arimoto A."/>
            <person name="Ishii H."/>
            <person name="Satoh N."/>
            <person name="Nishiyama T."/>
            <person name="Hasebe M."/>
            <person name="Maruyama T."/>
            <person name="Minagawa J."/>
            <person name="Obokata J."/>
            <person name="Shigenobu S."/>
        </authorList>
    </citation>
    <scope>NUCLEOTIDE SEQUENCE [LARGE SCALE GENOMIC DNA]</scope>
</reference>
<proteinExistence type="predicted"/>
<dbReference type="Gene3D" id="3.30.420.10">
    <property type="entry name" value="Ribonuclease H-like superfamily/Ribonuclease H"/>
    <property type="match status" value="1"/>
</dbReference>
<protein>
    <submittedName>
        <fullName evidence="1">Histone-lysine N-methyltransferase SETMAR</fullName>
    </submittedName>
</protein>
<evidence type="ECO:0000313" key="2">
    <source>
        <dbReference type="Proteomes" id="UP000762676"/>
    </source>
</evidence>
<comment type="caution">
    <text evidence="1">The sequence shown here is derived from an EMBL/GenBank/DDBJ whole genome shotgun (WGS) entry which is preliminary data.</text>
</comment>
<accession>A0AAV4IFQ3</accession>
<keyword evidence="2" id="KW-1185">Reference proteome</keyword>
<dbReference type="InterPro" id="IPR036397">
    <property type="entry name" value="RNaseH_sf"/>
</dbReference>
<dbReference type="GO" id="GO:0003676">
    <property type="term" value="F:nucleic acid binding"/>
    <property type="evidence" value="ECO:0007669"/>
    <property type="project" value="InterPro"/>
</dbReference>
<dbReference type="Proteomes" id="UP000762676">
    <property type="component" value="Unassembled WGS sequence"/>
</dbReference>
<dbReference type="EMBL" id="BMAT01009554">
    <property type="protein sequence ID" value="GFS08717.1"/>
    <property type="molecule type" value="Genomic_DNA"/>
</dbReference>
<dbReference type="AlphaFoldDB" id="A0AAV4IFQ3"/>
<evidence type="ECO:0000313" key="1">
    <source>
        <dbReference type="EMBL" id="GFS08717.1"/>
    </source>
</evidence>
<organism evidence="1 2">
    <name type="scientific">Elysia marginata</name>
    <dbReference type="NCBI Taxonomy" id="1093978"/>
    <lineage>
        <taxon>Eukaryota</taxon>
        <taxon>Metazoa</taxon>
        <taxon>Spiralia</taxon>
        <taxon>Lophotrochozoa</taxon>
        <taxon>Mollusca</taxon>
        <taxon>Gastropoda</taxon>
        <taxon>Heterobranchia</taxon>
        <taxon>Euthyneura</taxon>
        <taxon>Panpulmonata</taxon>
        <taxon>Sacoglossa</taxon>
        <taxon>Placobranchoidea</taxon>
        <taxon>Plakobranchidae</taxon>
        <taxon>Elysia</taxon>
    </lineage>
</organism>